<proteinExistence type="inferred from homology"/>
<dbReference type="Pfam" id="PF00022">
    <property type="entry name" value="Actin"/>
    <property type="match status" value="2"/>
</dbReference>
<dbReference type="SUPFAM" id="SSF53067">
    <property type="entry name" value="Actin-like ATPase domain"/>
    <property type="match status" value="2"/>
</dbReference>
<organism evidence="3 4">
    <name type="scientific">Discina gigas</name>
    <dbReference type="NCBI Taxonomy" id="1032678"/>
    <lineage>
        <taxon>Eukaryota</taxon>
        <taxon>Fungi</taxon>
        <taxon>Dikarya</taxon>
        <taxon>Ascomycota</taxon>
        <taxon>Pezizomycotina</taxon>
        <taxon>Pezizomycetes</taxon>
        <taxon>Pezizales</taxon>
        <taxon>Discinaceae</taxon>
        <taxon>Discina</taxon>
    </lineage>
</organism>
<evidence type="ECO:0000256" key="1">
    <source>
        <dbReference type="RuleBase" id="RU000487"/>
    </source>
</evidence>
<dbReference type="Gene3D" id="3.30.420.40">
    <property type="match status" value="2"/>
</dbReference>
<evidence type="ECO:0000313" key="4">
    <source>
        <dbReference type="Proteomes" id="UP001447188"/>
    </source>
</evidence>
<feature type="compositionally biased region" description="Basic and acidic residues" evidence="2">
    <location>
        <begin position="185"/>
        <end position="194"/>
    </location>
</feature>
<dbReference type="Proteomes" id="UP001447188">
    <property type="component" value="Unassembled WGS sequence"/>
</dbReference>
<dbReference type="SMART" id="SM00268">
    <property type="entry name" value="ACTIN"/>
    <property type="match status" value="1"/>
</dbReference>
<name>A0ABR3GX20_9PEZI</name>
<comment type="similarity">
    <text evidence="1">Belongs to the actin family.</text>
</comment>
<dbReference type="EMBL" id="JBBBZM010000003">
    <property type="protein sequence ID" value="KAL0640413.1"/>
    <property type="molecule type" value="Genomic_DNA"/>
</dbReference>
<feature type="compositionally biased region" description="Low complexity" evidence="2">
    <location>
        <begin position="604"/>
        <end position="626"/>
    </location>
</feature>
<accession>A0ABR3GX20</accession>
<feature type="region of interest" description="Disordered" evidence="2">
    <location>
        <begin position="174"/>
        <end position="200"/>
    </location>
</feature>
<dbReference type="Gene3D" id="3.90.640.10">
    <property type="entry name" value="Actin, Chain A, domain 4"/>
    <property type="match status" value="1"/>
</dbReference>
<feature type="region of interest" description="Disordered" evidence="2">
    <location>
        <begin position="547"/>
        <end position="627"/>
    </location>
</feature>
<protein>
    <submittedName>
        <fullName evidence="3">Actin-like protein arp8</fullName>
    </submittedName>
</protein>
<dbReference type="PANTHER" id="PTHR11937">
    <property type="entry name" value="ACTIN"/>
    <property type="match status" value="1"/>
</dbReference>
<feature type="compositionally biased region" description="Polar residues" evidence="2">
    <location>
        <begin position="553"/>
        <end position="572"/>
    </location>
</feature>
<dbReference type="InterPro" id="IPR043129">
    <property type="entry name" value="ATPase_NBD"/>
</dbReference>
<dbReference type="InterPro" id="IPR004000">
    <property type="entry name" value="Actin"/>
</dbReference>
<dbReference type="Gene3D" id="3.30.420.580">
    <property type="match status" value="1"/>
</dbReference>
<feature type="compositionally biased region" description="Polar residues" evidence="2">
    <location>
        <begin position="591"/>
        <end position="603"/>
    </location>
</feature>
<reference evidence="3 4" key="1">
    <citation type="submission" date="2024-02" db="EMBL/GenBank/DDBJ databases">
        <title>Discinaceae phylogenomics.</title>
        <authorList>
            <person name="Dirks A.C."/>
            <person name="James T.Y."/>
        </authorList>
    </citation>
    <scope>NUCLEOTIDE SEQUENCE [LARGE SCALE GENOMIC DNA]</scope>
    <source>
        <strain evidence="3 4">ACD0624</strain>
    </source>
</reference>
<comment type="caution">
    <text evidence="3">The sequence shown here is derived from an EMBL/GenBank/DDBJ whole genome shotgun (WGS) entry which is preliminary data.</text>
</comment>
<feature type="region of interest" description="Disordered" evidence="2">
    <location>
        <begin position="1"/>
        <end position="37"/>
    </location>
</feature>
<dbReference type="CDD" id="cd10206">
    <property type="entry name" value="ASKHA_NBD_Arp8-like"/>
    <property type="match status" value="1"/>
</dbReference>
<keyword evidence="4" id="KW-1185">Reference proteome</keyword>
<evidence type="ECO:0000256" key="2">
    <source>
        <dbReference type="SAM" id="MobiDB-lite"/>
    </source>
</evidence>
<gene>
    <name evidence="3" type="primary">ARP8_1</name>
    <name evidence="3" type="ORF">Q9L58_000380</name>
</gene>
<sequence length="776" mass="86841">MSRAPSPSIPDITVAPAATVTPFQPTKPKMPPPKKSGRALMREEGLERTDNNLRTHSWPMTPMINQKNYYTEYLKREDQIMVFRQQQEEAVKSQALLVERERQAAAAAAADPNAMDIDSQAAVDDVAATVAADEQEEATLGSKVIVIHPGSQNLRIGLANDALPKSLPNVIARTSPKAEFEEEERSPKRMKVMDDDGEEVEEPEALFGEDFETEFNKMSNELKVRMRHNKRRILPNSRDLVLSYNRRTPPDTIKEHNDPYRVDWTEMANRPDYFVGHEALRIADNSNPRHRLFWPIRYGTFNERDYKSKRRVLEDIATIIEHAIQVEMGLEKNDLKTYSAVLVVPDLYEKNYVTEMVDLLLKEFWFSQVCIIQESLAASFGAGYSQACIVDIGAQKTSICCVEEGMCVQESRINLKYGGQDVTEALLQMMLSNNFPYQEINLWRRYDYLLAEELKKKYATLNDSDVSVQAHDFHLRTPDQDTKKYSFKTYDEVMLAPLTHYNPNLLNHDEKLSGRRSLWERSYDLYDGHPNDPLSSAQLSLYQTLAPRPSSADGKQSNGNAESFNGANSSNPAAIPARLPQPGLPSFGAHLNTTLDTTPRSSVAGSPGPEGTPGAPGTATPLAPGANGMMIFGGGSVAGGPPHIGGKSLLEQAEERDRTVPIMPLDRAIVESITHAAKGEEKKIRDFLSGIMVVGGGGLVSGFNHMLEEKMRILKPSKDYQIIISVPPRELDPQVIVWKGASVFGKLRGTNDSWIRQQEYDILGSRLLTYKCLWNF</sequence>
<evidence type="ECO:0000313" key="3">
    <source>
        <dbReference type="EMBL" id="KAL0640413.1"/>
    </source>
</evidence>